<feature type="domain" description="DUF4116" evidence="3">
    <location>
        <begin position="157"/>
        <end position="200"/>
    </location>
</feature>
<feature type="domain" description="DUF4116" evidence="3">
    <location>
        <begin position="561"/>
        <end position="604"/>
    </location>
</feature>
<organism evidence="4 5">
    <name type="scientific">Legionella worsleiensis</name>
    <dbReference type="NCBI Taxonomy" id="45076"/>
    <lineage>
        <taxon>Bacteria</taxon>
        <taxon>Pseudomonadati</taxon>
        <taxon>Pseudomonadota</taxon>
        <taxon>Gammaproteobacteria</taxon>
        <taxon>Legionellales</taxon>
        <taxon>Legionellaceae</taxon>
        <taxon>Legionella</taxon>
    </lineage>
</organism>
<name>A0A0W1AL03_9GAMM</name>
<accession>A0A0W1AL03</accession>
<evidence type="ECO:0000313" key="5">
    <source>
        <dbReference type="Proteomes" id="UP000054662"/>
    </source>
</evidence>
<dbReference type="PATRIC" id="fig|45076.6.peg.304"/>
<feature type="compositionally biased region" description="Basic and acidic residues" evidence="1">
    <location>
        <begin position="793"/>
        <end position="804"/>
    </location>
</feature>
<feature type="domain" description="DUF4116" evidence="3">
    <location>
        <begin position="397"/>
        <end position="442"/>
    </location>
</feature>
<feature type="domain" description="DUF4116" evidence="3">
    <location>
        <begin position="352"/>
        <end position="393"/>
    </location>
</feature>
<dbReference type="Pfam" id="PF13475">
    <property type="entry name" value="DUF4116"/>
    <property type="match status" value="9"/>
</dbReference>
<feature type="domain" description="DUF4116" evidence="3">
    <location>
        <begin position="606"/>
        <end position="654"/>
    </location>
</feature>
<sequence>MITSESTREEVLQELENNPHALANANSDLKRDAEFWLAAVRVNGTVLQFADEVIRSNKDVVIAAVKQNPTARDYATISLKNHEDVVIAFMEHNGRALEHELESSRTNKNIVLAAVKQDAYAVHFAAPQLLDDEEIIRAAVANNGLMLFKASARLQHNEEILLAATLQNADAIKYAPARLLNNREFVLKAVARNGHALKHLTQFANDQAVILVALNTNPEAIQLANKDLVNDTDFLLSAVKVNPLILPLIRNTPLSKAYLTYRERASEFAEPAKGAAFKLLEKIAEYCILTDKTGYWVSLNVLEKLLKPETDEAQHTNSVIFLYGLLSNPVEEIRTLGNLMKPLILPQIDLTTLSKYGFLLEFAGDDLKKDKSAVIAAVSHYGLALQFADDELKKNPDVLRAALSQNSLALQYAAEECKKNPEIVLAALSQNGEAIKFADKALLRHPEFALAAMQKNNKVMSYISDELNDFYQTYRELIKNPSTLWRNSKKEFFEQLNQLVASNVLDIKTIAKSLHLLDNALATQQYNQLFASIRGSLTNASPEIKSLNHALIRLIVPQIDLEAIKTHPWLLEFASEQFKANKDNILAAVQQNGLTLQYVPDEFKTDREIVLAAVQQDGLAIRFAPDHLKKDKEIALAAVQQKGDALLHTDKNLQPFLVSYLLFSAKTEGFTEPAKGHAQKLLQQVEAFYKLGKPNINQLKRVLDKTYEFLNSPANKQITNNYASFVQDSLKSTSREMRILGILMNALAAVVLGVSVVLAATAVSALPAIGTGLLAAGLFAAGSATLAKNKKNKKEEEKLIEKFTNESPKSP</sequence>
<dbReference type="OrthoDB" id="3590125at2"/>
<keyword evidence="2" id="KW-0472">Membrane</keyword>
<feature type="region of interest" description="Disordered" evidence="1">
    <location>
        <begin position="791"/>
        <end position="811"/>
    </location>
</feature>
<feature type="transmembrane region" description="Helical" evidence="2">
    <location>
        <begin position="739"/>
        <end position="760"/>
    </location>
</feature>
<dbReference type="EMBL" id="LNZC01000002">
    <property type="protein sequence ID" value="KTD81974.1"/>
    <property type="molecule type" value="Genomic_DNA"/>
</dbReference>
<comment type="caution">
    <text evidence="4">The sequence shown here is derived from an EMBL/GenBank/DDBJ whole genome shotgun (WGS) entry which is preliminary data.</text>
</comment>
<evidence type="ECO:0000256" key="2">
    <source>
        <dbReference type="SAM" id="Phobius"/>
    </source>
</evidence>
<feature type="domain" description="DUF4116" evidence="3">
    <location>
        <begin position="209"/>
        <end position="249"/>
    </location>
</feature>
<dbReference type="Proteomes" id="UP000054662">
    <property type="component" value="Unassembled WGS sequence"/>
</dbReference>
<keyword evidence="2" id="KW-0812">Transmembrane</keyword>
<dbReference type="InterPro" id="IPR025197">
    <property type="entry name" value="DUF4116"/>
</dbReference>
<dbReference type="RefSeq" id="WP_058492068.1">
    <property type="nucleotide sequence ID" value="NZ_CBCRUR010000002.1"/>
</dbReference>
<feature type="domain" description="DUF4116" evidence="3">
    <location>
        <begin position="107"/>
        <end position="155"/>
    </location>
</feature>
<protein>
    <recommendedName>
        <fullName evidence="3">DUF4116 domain-containing protein</fullName>
    </recommendedName>
</protein>
<feature type="domain" description="DUF4116" evidence="3">
    <location>
        <begin position="57"/>
        <end position="99"/>
    </location>
</feature>
<evidence type="ECO:0000313" key="4">
    <source>
        <dbReference type="EMBL" id="KTD81974.1"/>
    </source>
</evidence>
<feature type="domain" description="DUF4116" evidence="3">
    <location>
        <begin position="15"/>
        <end position="52"/>
    </location>
</feature>
<reference evidence="4 5" key="1">
    <citation type="submission" date="2015-11" db="EMBL/GenBank/DDBJ databases">
        <title>Genomic analysis of 38 Legionella species identifies large and diverse effector repertoires.</title>
        <authorList>
            <person name="Burstein D."/>
            <person name="Amaro F."/>
            <person name="Zusman T."/>
            <person name="Lifshitz Z."/>
            <person name="Cohen O."/>
            <person name="Gilbert J.A."/>
            <person name="Pupko T."/>
            <person name="Shuman H.A."/>
            <person name="Segal G."/>
        </authorList>
    </citation>
    <scope>NUCLEOTIDE SEQUENCE [LARGE SCALE GENOMIC DNA]</scope>
    <source>
        <strain evidence="4 5">ATCC 49508</strain>
    </source>
</reference>
<feature type="transmembrane region" description="Helical" evidence="2">
    <location>
        <begin position="766"/>
        <end position="787"/>
    </location>
</feature>
<gene>
    <name evidence="4" type="ORF">Lwor_0277</name>
</gene>
<proteinExistence type="predicted"/>
<dbReference type="AlphaFoldDB" id="A0A0W1AL03"/>
<keyword evidence="2" id="KW-1133">Transmembrane helix</keyword>
<keyword evidence="5" id="KW-1185">Reference proteome</keyword>
<evidence type="ECO:0000256" key="1">
    <source>
        <dbReference type="SAM" id="MobiDB-lite"/>
    </source>
</evidence>
<evidence type="ECO:0000259" key="3">
    <source>
        <dbReference type="Pfam" id="PF13475"/>
    </source>
</evidence>